<keyword evidence="1" id="KW-0732">Signal</keyword>
<protein>
    <submittedName>
        <fullName evidence="3">PEP-CTERM protein-sorting domain-containing protein</fullName>
    </submittedName>
</protein>
<evidence type="ECO:0000313" key="3">
    <source>
        <dbReference type="EMBL" id="SIO03025.1"/>
    </source>
</evidence>
<keyword evidence="4" id="KW-1185">Reference proteome</keyword>
<gene>
    <name evidence="3" type="ORF">SAMN02743940_0570</name>
</gene>
<dbReference type="RefSeq" id="WP_028460914.1">
    <property type="nucleotide sequence ID" value="NZ_FSRO01000001.1"/>
</dbReference>
<evidence type="ECO:0000259" key="2">
    <source>
        <dbReference type="Pfam" id="PF07589"/>
    </source>
</evidence>
<name>A0A1N6G653_9PROT</name>
<dbReference type="AlphaFoldDB" id="A0A1N6G653"/>
<evidence type="ECO:0000313" key="4">
    <source>
        <dbReference type="Proteomes" id="UP000185062"/>
    </source>
</evidence>
<dbReference type="EMBL" id="FSRO01000001">
    <property type="protein sequence ID" value="SIO03025.1"/>
    <property type="molecule type" value="Genomic_DNA"/>
</dbReference>
<reference evidence="3 4" key="1">
    <citation type="submission" date="2016-12" db="EMBL/GenBank/DDBJ databases">
        <authorList>
            <person name="Song W.-J."/>
            <person name="Kurnit D.M."/>
        </authorList>
    </citation>
    <scope>NUCLEOTIDE SEQUENCE [LARGE SCALE GENOMIC DNA]</scope>
    <source>
        <strain evidence="3 4">ATCC 49181</strain>
    </source>
</reference>
<feature type="chain" id="PRO_5009936110" evidence="1">
    <location>
        <begin position="33"/>
        <end position="270"/>
    </location>
</feature>
<dbReference type="Pfam" id="PF07589">
    <property type="entry name" value="PEP-CTERM"/>
    <property type="match status" value="1"/>
</dbReference>
<evidence type="ECO:0000256" key="1">
    <source>
        <dbReference type="SAM" id="SignalP"/>
    </source>
</evidence>
<dbReference type="NCBIfam" id="TIGR02595">
    <property type="entry name" value="PEP_CTERM"/>
    <property type="match status" value="1"/>
</dbReference>
<proteinExistence type="predicted"/>
<feature type="signal peptide" evidence="1">
    <location>
        <begin position="1"/>
        <end position="32"/>
    </location>
</feature>
<sequence length="270" mass="28808">MNSNFIIKKFKALTLVAVSGLGLLAFSLPSQATIIDFETFYIRNNDSSIVAPFDSDMLITENATGDGFHAETPRSGQKVGYGTSALNGLRLNTFNTVNWTTTPSATGAHPYLNMWVTDGTNYAVISSENFYMGTDFQTRTEWKVFEFGAGTNLDWLLDSGTASRPPSQYLRKDGSNVSLADLADNVVLYGGPGVGATGVGTGAPQGGFGFNVIFGDTQSNFLGQYDIAELSVTVSSETYFAGTANVPEPATFALLGLGLLGMSLSRRKAY</sequence>
<dbReference type="InterPro" id="IPR013424">
    <property type="entry name" value="Ice-binding_C"/>
</dbReference>
<accession>A0A1N6G653</accession>
<feature type="domain" description="Ice-binding protein C-terminal" evidence="2">
    <location>
        <begin position="246"/>
        <end position="267"/>
    </location>
</feature>
<dbReference type="Proteomes" id="UP000185062">
    <property type="component" value="Unassembled WGS sequence"/>
</dbReference>
<organism evidence="3 4">
    <name type="scientific">Nitrosomonas cryotolerans ATCC 49181</name>
    <dbReference type="NCBI Taxonomy" id="1131553"/>
    <lineage>
        <taxon>Bacteria</taxon>
        <taxon>Pseudomonadati</taxon>
        <taxon>Pseudomonadota</taxon>
        <taxon>Betaproteobacteria</taxon>
        <taxon>Nitrosomonadales</taxon>
        <taxon>Nitrosomonadaceae</taxon>
        <taxon>Nitrosomonas</taxon>
    </lineage>
</organism>